<feature type="compositionally biased region" description="Acidic residues" evidence="1">
    <location>
        <begin position="422"/>
        <end position="432"/>
    </location>
</feature>
<feature type="compositionally biased region" description="Basic and acidic residues" evidence="1">
    <location>
        <begin position="327"/>
        <end position="361"/>
    </location>
</feature>
<feature type="compositionally biased region" description="Polar residues" evidence="1">
    <location>
        <begin position="14"/>
        <end position="27"/>
    </location>
</feature>
<comment type="caution">
    <text evidence="2">The sequence shown here is derived from an EMBL/GenBank/DDBJ whole genome shotgun (WGS) entry which is preliminary data.</text>
</comment>
<feature type="region of interest" description="Disordered" evidence="1">
    <location>
        <begin position="1"/>
        <end position="27"/>
    </location>
</feature>
<feature type="region of interest" description="Disordered" evidence="1">
    <location>
        <begin position="101"/>
        <end position="123"/>
    </location>
</feature>
<feature type="region of interest" description="Disordered" evidence="1">
    <location>
        <begin position="40"/>
        <end position="78"/>
    </location>
</feature>
<name>A0AA39XNK8_9PEZI</name>
<feature type="compositionally biased region" description="Low complexity" evidence="1">
    <location>
        <begin position="64"/>
        <end position="75"/>
    </location>
</feature>
<feature type="region of interest" description="Disordered" evidence="1">
    <location>
        <begin position="303"/>
        <end position="362"/>
    </location>
</feature>
<evidence type="ECO:0000313" key="2">
    <source>
        <dbReference type="EMBL" id="KAK0637349.1"/>
    </source>
</evidence>
<keyword evidence="3" id="KW-1185">Reference proteome</keyword>
<accession>A0AA39XNK8</accession>
<dbReference type="Proteomes" id="UP001174934">
    <property type="component" value="Unassembled WGS sequence"/>
</dbReference>
<organism evidence="2 3">
    <name type="scientific">Bombardia bombarda</name>
    <dbReference type="NCBI Taxonomy" id="252184"/>
    <lineage>
        <taxon>Eukaryota</taxon>
        <taxon>Fungi</taxon>
        <taxon>Dikarya</taxon>
        <taxon>Ascomycota</taxon>
        <taxon>Pezizomycotina</taxon>
        <taxon>Sordariomycetes</taxon>
        <taxon>Sordariomycetidae</taxon>
        <taxon>Sordariales</taxon>
        <taxon>Lasiosphaeriaceae</taxon>
        <taxon>Bombardia</taxon>
    </lineage>
</organism>
<proteinExistence type="predicted"/>
<reference evidence="2" key="1">
    <citation type="submission" date="2023-06" db="EMBL/GenBank/DDBJ databases">
        <title>Genome-scale phylogeny and comparative genomics of the fungal order Sordariales.</title>
        <authorList>
            <consortium name="Lawrence Berkeley National Laboratory"/>
            <person name="Hensen N."/>
            <person name="Bonometti L."/>
            <person name="Westerberg I."/>
            <person name="Brannstrom I.O."/>
            <person name="Guillou S."/>
            <person name="Cros-Aarteil S."/>
            <person name="Calhoun S."/>
            <person name="Haridas S."/>
            <person name="Kuo A."/>
            <person name="Mondo S."/>
            <person name="Pangilinan J."/>
            <person name="Riley R."/>
            <person name="LaButti K."/>
            <person name="Andreopoulos B."/>
            <person name="Lipzen A."/>
            <person name="Chen C."/>
            <person name="Yanf M."/>
            <person name="Daum C."/>
            <person name="Ng V."/>
            <person name="Clum A."/>
            <person name="Steindorff A."/>
            <person name="Ohm R."/>
            <person name="Martin F."/>
            <person name="Silar P."/>
            <person name="Natvig D."/>
            <person name="Lalanne C."/>
            <person name="Gautier V."/>
            <person name="Ament-velasquez S.L."/>
            <person name="Kruys A."/>
            <person name="Hutchinson M.I."/>
            <person name="Powell A.J."/>
            <person name="Barry K."/>
            <person name="Miller A.N."/>
            <person name="Grigoriev I.V."/>
            <person name="Debuchy R."/>
            <person name="Gladieux P."/>
            <person name="Thoren M.H."/>
            <person name="Johannesson H."/>
        </authorList>
    </citation>
    <scope>NUCLEOTIDE SEQUENCE</scope>
    <source>
        <strain evidence="2">SMH3391-2</strain>
    </source>
</reference>
<feature type="region of interest" description="Disordered" evidence="1">
    <location>
        <begin position="415"/>
        <end position="456"/>
    </location>
</feature>
<dbReference type="EMBL" id="JAULSR010000001">
    <property type="protein sequence ID" value="KAK0637349.1"/>
    <property type="molecule type" value="Genomic_DNA"/>
</dbReference>
<protein>
    <submittedName>
        <fullName evidence="2">Uncharacterized protein</fullName>
    </submittedName>
</protein>
<sequence length="537" mass="60180">MAIGVDPPDRHIPNNINHRQLDSSTARQPWRIARSLTLSHGPPRVLASSSPGVMLSRRQQPAVRSLTSSRRTSSRQLHWRSQWRLQPPLLKSSLYAAETSNVSPGKNLKAQRQEPDGGRKLTYPKKRAASLYEELFGSGSQKSKMSKPLGSLGQERIEDHREDRRQHLEEASIFQDSELSAYVDSNVASDQRRDPPTTPALGLSPAPQRTCLRLFSLSKSLLVSDFARLANQGNLDGWSSNLINVMQVRSPITQEPEGEYFLIFNSPTAARAYAESLEKLHETAYDAATERLKSLTRLPAKQALGSNDVNQGSGSGGVEAEATAEESSDRDQGQDQDRDATLPMRKLLDTRQNRDATEDKNRKRLVTLLSGPAHFTGDPNRVLVKLHGSKITALDLRAAIDADGRARNLAWKLSNQSWSPSETEEEEEEGEDFNGGGDAPHLQAEEAGAKARRSARKRKWEEEKIRMIHPLPYSESLKMYKDEDGEARDPIKKRFGAFVVSFADHVESKRFVRVWHKRELADKTRDMTMTVHASSLW</sequence>
<evidence type="ECO:0000256" key="1">
    <source>
        <dbReference type="SAM" id="MobiDB-lite"/>
    </source>
</evidence>
<dbReference type="AlphaFoldDB" id="A0AA39XNK8"/>
<gene>
    <name evidence="2" type="ORF">B0T17DRAFT_651928</name>
</gene>
<evidence type="ECO:0000313" key="3">
    <source>
        <dbReference type="Proteomes" id="UP001174934"/>
    </source>
</evidence>